<feature type="domain" description="Major facilitator superfamily (MFS) profile" evidence="7">
    <location>
        <begin position="25"/>
        <end position="438"/>
    </location>
</feature>
<dbReference type="InterPro" id="IPR020846">
    <property type="entry name" value="MFS_dom"/>
</dbReference>
<gene>
    <name evidence="8" type="ORF">EOD43_23105</name>
</gene>
<dbReference type="InterPro" id="IPR011701">
    <property type="entry name" value="MFS"/>
</dbReference>
<reference evidence="8 9" key="1">
    <citation type="submission" date="2019-01" db="EMBL/GenBank/DDBJ databases">
        <authorList>
            <person name="Chen W.-M."/>
        </authorList>
    </citation>
    <scope>NUCLEOTIDE SEQUENCE [LARGE SCALE GENOMIC DNA]</scope>
    <source>
        <strain evidence="8 9">CCP-7</strain>
    </source>
</reference>
<feature type="transmembrane region" description="Helical" evidence="6">
    <location>
        <begin position="316"/>
        <end position="334"/>
    </location>
</feature>
<evidence type="ECO:0000256" key="5">
    <source>
        <dbReference type="ARBA" id="ARBA00023136"/>
    </source>
</evidence>
<dbReference type="PANTHER" id="PTHR23505">
    <property type="entry name" value="SPINSTER"/>
    <property type="match status" value="1"/>
</dbReference>
<evidence type="ECO:0000256" key="1">
    <source>
        <dbReference type="ARBA" id="ARBA00004141"/>
    </source>
</evidence>
<dbReference type="GO" id="GO:0022857">
    <property type="term" value="F:transmembrane transporter activity"/>
    <property type="evidence" value="ECO:0007669"/>
    <property type="project" value="InterPro"/>
</dbReference>
<feature type="transmembrane region" description="Helical" evidence="6">
    <location>
        <begin position="188"/>
        <end position="210"/>
    </location>
</feature>
<evidence type="ECO:0000256" key="6">
    <source>
        <dbReference type="SAM" id="Phobius"/>
    </source>
</evidence>
<dbReference type="RefSeq" id="WP_127746791.1">
    <property type="nucleotide sequence ID" value="NZ_SACN01000006.1"/>
</dbReference>
<keyword evidence="5 6" id="KW-0472">Membrane</keyword>
<evidence type="ECO:0000256" key="3">
    <source>
        <dbReference type="ARBA" id="ARBA00022692"/>
    </source>
</evidence>
<organism evidence="8 9">
    <name type="scientific">Sphingomonas crocodyli</name>
    <dbReference type="NCBI Taxonomy" id="1979270"/>
    <lineage>
        <taxon>Bacteria</taxon>
        <taxon>Pseudomonadati</taxon>
        <taxon>Pseudomonadota</taxon>
        <taxon>Alphaproteobacteria</taxon>
        <taxon>Sphingomonadales</taxon>
        <taxon>Sphingomonadaceae</taxon>
        <taxon>Sphingomonas</taxon>
    </lineage>
</organism>
<dbReference type="InterPro" id="IPR036259">
    <property type="entry name" value="MFS_trans_sf"/>
</dbReference>
<feature type="transmembrane region" description="Helical" evidence="6">
    <location>
        <begin position="239"/>
        <end position="263"/>
    </location>
</feature>
<accession>A0A437LV14</accession>
<feature type="transmembrane region" description="Helical" evidence="6">
    <location>
        <begin position="59"/>
        <end position="79"/>
    </location>
</feature>
<comment type="caution">
    <text evidence="8">The sequence shown here is derived from an EMBL/GenBank/DDBJ whole genome shotgun (WGS) entry which is preliminary data.</text>
</comment>
<dbReference type="EMBL" id="SACN01000006">
    <property type="protein sequence ID" value="RVT89202.1"/>
    <property type="molecule type" value="Genomic_DNA"/>
</dbReference>
<feature type="transmembrane region" description="Helical" evidence="6">
    <location>
        <begin position="340"/>
        <end position="362"/>
    </location>
</feature>
<dbReference type="Pfam" id="PF07690">
    <property type="entry name" value="MFS_1"/>
    <property type="match status" value="1"/>
</dbReference>
<dbReference type="InterPro" id="IPR044770">
    <property type="entry name" value="MFS_spinster-like"/>
</dbReference>
<name>A0A437LV14_9SPHN</name>
<sequence length="444" mass="47077">MAEATAPAAPVDENEPKGGLIGWFSIGILMVMTILSYLDRGIIALMVDPIKADLHLTDVQFSLIQGFAFALFYALSSVPMGWLADRFSRRWVVYFGVTGWSIATMLCGMAQSYWQLFAARFAVGMGEATLSPSSYAIVGDLFPKRRLTFAIGVLAGGIAIGGGLSLAIGGFVMKWAEGMGGLWGFKPWQVTFLVVGAPGILIAPLIFLIPRPKRALPTAREAEALAAAPGYGAWLRSRAFYITTISIGVGLHAILAYAVAGWAPAYLGRHFGYDAAKIGATLGLVQGMAGFAGFVGGGWLVDWLHNTGMRDAHYRYFVVNCIALTVVGVIAFTVVESAAIVLLMIGMIHIMLPFTSPAIAHIQVSTPPRFRARTIAIFMVVLNLIGMITGPSIVAIFTEKVYGGAEHVGLGIATTYAIFGPASAIVLLIGLKAGRRAIAANGEG</sequence>
<keyword evidence="9" id="KW-1185">Reference proteome</keyword>
<feature type="transmembrane region" description="Helical" evidence="6">
    <location>
        <begin position="374"/>
        <end position="397"/>
    </location>
</feature>
<feature type="transmembrane region" description="Helical" evidence="6">
    <location>
        <begin position="283"/>
        <end position="304"/>
    </location>
</feature>
<protein>
    <submittedName>
        <fullName evidence="8">MFS transporter</fullName>
    </submittedName>
</protein>
<dbReference type="GO" id="GO:0016020">
    <property type="term" value="C:membrane"/>
    <property type="evidence" value="ECO:0007669"/>
    <property type="project" value="UniProtKB-SubCell"/>
</dbReference>
<feature type="transmembrane region" description="Helical" evidence="6">
    <location>
        <begin position="91"/>
        <end position="110"/>
    </location>
</feature>
<evidence type="ECO:0000313" key="9">
    <source>
        <dbReference type="Proteomes" id="UP000282971"/>
    </source>
</evidence>
<feature type="transmembrane region" description="Helical" evidence="6">
    <location>
        <begin position="409"/>
        <end position="431"/>
    </location>
</feature>
<dbReference type="PROSITE" id="PS50850">
    <property type="entry name" value="MFS"/>
    <property type="match status" value="1"/>
</dbReference>
<keyword evidence="3 6" id="KW-0812">Transmembrane</keyword>
<proteinExistence type="predicted"/>
<keyword evidence="2" id="KW-0813">Transport</keyword>
<dbReference type="Gene3D" id="1.20.1250.20">
    <property type="entry name" value="MFS general substrate transporter like domains"/>
    <property type="match status" value="1"/>
</dbReference>
<evidence type="ECO:0000256" key="2">
    <source>
        <dbReference type="ARBA" id="ARBA00022448"/>
    </source>
</evidence>
<dbReference type="Proteomes" id="UP000282971">
    <property type="component" value="Unassembled WGS sequence"/>
</dbReference>
<evidence type="ECO:0000313" key="8">
    <source>
        <dbReference type="EMBL" id="RVT89202.1"/>
    </source>
</evidence>
<comment type="subcellular location">
    <subcellularLocation>
        <location evidence="1">Membrane</location>
        <topology evidence="1">Multi-pass membrane protein</topology>
    </subcellularLocation>
</comment>
<dbReference type="PANTHER" id="PTHR23505:SF79">
    <property type="entry name" value="PROTEIN SPINSTER"/>
    <property type="match status" value="1"/>
</dbReference>
<feature type="transmembrane region" description="Helical" evidence="6">
    <location>
        <begin position="20"/>
        <end position="38"/>
    </location>
</feature>
<dbReference type="OrthoDB" id="9794076at2"/>
<dbReference type="SUPFAM" id="SSF103473">
    <property type="entry name" value="MFS general substrate transporter"/>
    <property type="match status" value="1"/>
</dbReference>
<keyword evidence="4 6" id="KW-1133">Transmembrane helix</keyword>
<feature type="transmembrane region" description="Helical" evidence="6">
    <location>
        <begin position="147"/>
        <end position="168"/>
    </location>
</feature>
<dbReference type="AlphaFoldDB" id="A0A437LV14"/>
<evidence type="ECO:0000256" key="4">
    <source>
        <dbReference type="ARBA" id="ARBA00022989"/>
    </source>
</evidence>
<evidence type="ECO:0000259" key="7">
    <source>
        <dbReference type="PROSITE" id="PS50850"/>
    </source>
</evidence>